<dbReference type="Gene3D" id="3.40.225.10">
    <property type="entry name" value="Class II aldolase/adducin N-terminal domain"/>
    <property type="match status" value="1"/>
</dbReference>
<gene>
    <name evidence="3" type="ORF">BJ987_005963</name>
</gene>
<dbReference type="PANTHER" id="PTHR10672:SF3">
    <property type="entry name" value="PROTEIN HU-LI TAI SHAO"/>
    <property type="match status" value="1"/>
</dbReference>
<dbReference type="SMART" id="SM01007">
    <property type="entry name" value="Aldolase_II"/>
    <property type="match status" value="1"/>
</dbReference>
<evidence type="ECO:0000313" key="4">
    <source>
        <dbReference type="Proteomes" id="UP001519325"/>
    </source>
</evidence>
<dbReference type="Proteomes" id="UP001519325">
    <property type="component" value="Unassembled WGS sequence"/>
</dbReference>
<evidence type="ECO:0000259" key="2">
    <source>
        <dbReference type="SMART" id="SM01007"/>
    </source>
</evidence>
<dbReference type="InterPro" id="IPR001303">
    <property type="entry name" value="Aldolase_II/adducin_N"/>
</dbReference>
<dbReference type="GO" id="GO:0008738">
    <property type="term" value="F:L-fuculose-phosphate aldolase activity"/>
    <property type="evidence" value="ECO:0007669"/>
    <property type="project" value="UniProtKB-EC"/>
</dbReference>
<feature type="domain" description="Class II aldolase/adducin N-terminal" evidence="2">
    <location>
        <begin position="9"/>
        <end position="186"/>
    </location>
</feature>
<dbReference type="Pfam" id="PF00596">
    <property type="entry name" value="Aldolase_II"/>
    <property type="match status" value="1"/>
</dbReference>
<dbReference type="SUPFAM" id="SSF53639">
    <property type="entry name" value="AraD/HMP-PK domain-like"/>
    <property type="match status" value="1"/>
</dbReference>
<proteinExistence type="inferred from homology"/>
<evidence type="ECO:0000256" key="1">
    <source>
        <dbReference type="ARBA" id="ARBA00037961"/>
    </source>
</evidence>
<protein>
    <submittedName>
        <fullName evidence="3">L-fuculose-phosphate aldolase</fullName>
        <ecNumber evidence="3">4.1.2.17</ecNumber>
    </submittedName>
</protein>
<comment type="similarity">
    <text evidence="1">Belongs to the aldolase class II family.</text>
</comment>
<dbReference type="EC" id="4.1.2.17" evidence="3"/>
<dbReference type="RefSeq" id="WP_209896326.1">
    <property type="nucleotide sequence ID" value="NZ_JAGGMR010000001.1"/>
</dbReference>
<dbReference type="InterPro" id="IPR036409">
    <property type="entry name" value="Aldolase_II/adducin_N_sf"/>
</dbReference>
<dbReference type="InterPro" id="IPR051017">
    <property type="entry name" value="Aldolase-II_Adducin_sf"/>
</dbReference>
<accession>A0ABS4QMY6</accession>
<organism evidence="3 4">
    <name type="scientific">Nocardia goodfellowii</name>
    <dbReference type="NCBI Taxonomy" id="882446"/>
    <lineage>
        <taxon>Bacteria</taxon>
        <taxon>Bacillati</taxon>
        <taxon>Actinomycetota</taxon>
        <taxon>Actinomycetes</taxon>
        <taxon>Mycobacteriales</taxon>
        <taxon>Nocardiaceae</taxon>
        <taxon>Nocardia</taxon>
    </lineage>
</organism>
<comment type="caution">
    <text evidence="3">The sequence shown here is derived from an EMBL/GenBank/DDBJ whole genome shotgun (WGS) entry which is preliminary data.</text>
</comment>
<sequence length="238" mass="25128">MPGLAALVVQACVGARALSAGGHDDFNQGQISCRRPGAGEFTIKGALTGFDEVTPADFVAAVVDPAAPVAAKAPPELPLHQAIYAARPEIGGIVHSHAPAGLVFGALDAELEPLSHEGALLAGAVHRFRDTSNTVLTIEVGAAIAKSLGEGVAVFLVNHGSVIAGRSVRHAVVFALMLERACRLQLDALASGRTYSVSNAIDVIAKRDYIFADLSVRSYWEHTNRRVRREHPDIESWT</sequence>
<dbReference type="EMBL" id="JAGGMR010000001">
    <property type="protein sequence ID" value="MBP2193062.1"/>
    <property type="molecule type" value="Genomic_DNA"/>
</dbReference>
<dbReference type="PANTHER" id="PTHR10672">
    <property type="entry name" value="ADDUCIN"/>
    <property type="match status" value="1"/>
</dbReference>
<keyword evidence="3" id="KW-0456">Lyase</keyword>
<keyword evidence="4" id="KW-1185">Reference proteome</keyword>
<evidence type="ECO:0000313" key="3">
    <source>
        <dbReference type="EMBL" id="MBP2193062.1"/>
    </source>
</evidence>
<name>A0ABS4QMY6_9NOCA</name>
<reference evidence="3 4" key="1">
    <citation type="submission" date="2021-03" db="EMBL/GenBank/DDBJ databases">
        <title>Sequencing the genomes of 1000 actinobacteria strains.</title>
        <authorList>
            <person name="Klenk H.-P."/>
        </authorList>
    </citation>
    <scope>NUCLEOTIDE SEQUENCE [LARGE SCALE GENOMIC DNA]</scope>
    <source>
        <strain evidence="3 4">DSM 45516</strain>
    </source>
</reference>